<keyword evidence="3" id="KW-1185">Reference proteome</keyword>
<evidence type="ECO:0000259" key="1">
    <source>
        <dbReference type="Pfam" id="PF25833"/>
    </source>
</evidence>
<name>A0A421AVT2_9PSEU</name>
<evidence type="ECO:0000313" key="3">
    <source>
        <dbReference type="Proteomes" id="UP000282454"/>
    </source>
</evidence>
<dbReference type="AlphaFoldDB" id="A0A421AVT2"/>
<gene>
    <name evidence="2" type="ORF">CLV68_6192</name>
</gene>
<sequence>MADWKLDEALLIEEVIGPVGGGWSPLRDLFRVYQLPREVSDQQVIDAALAGVLKALSRSKISKFGAACTRVRTCHPDAEKVLRDHKARAAHRADLVKQDTRLAESLRHQLNGAPGLIPADVVKLVRESSGRLTRSRVRAVLATVQAAEREPAVDLSGPPPQWTKTKAHLATIGRADLLTYLTETEGLSGQRTTLDLVEKRRQGLRVHRDPASTAETSLLVAIRGWLGTPDGLVAALRHEVFDELRKEKAYGYAELRKAVSAAAKRLRTLGVTDSVDDIAYAVWCGGAGATAEAALTWESQYTEAVGEHRLRDALAVLSNQPNLPDQWRRRQNELAATLTNYDEELTRAAAAEQVSREDAAAIYARIGRDLSDPLVDAGLLRCPPAAPRAVETSADGEQVVISWESSSSTAGLVTYQVHRGAGVVADSVIATTYVDARAPAGEELTYRVTTLREGVPGGSASGKPVFLTRDVVRPTATSRSDAVTIDWELPERALAVRVTRTDDEGGVAPTRVTDVAKTGFTDRSVRQGTTYTYRLQVEYRSGGGEVRMSKGTHVTVACQRVPVGVTDLRVDFDADGLTAAWTPPPHGEVELRVLPPEATAPTQQVVELGAARAVGELLKSAGHRTAGSLRARAAQASGYRVIVAITVLGELAAFGTAVEVDSRATTIGALAANRRGSAVHLRWEWPDGATAAKVVWRRDKRPVSADEPGLSTMDLTRAAYESAGGVTVHTGQGGDYWFGVCTATAHRGTTVLGPMTALHETVVGEARYSVRRAGLLSRKRVFAVVGTTELPVVVLMAKSGTKPTGAADGEEIARTPAGDLTAQTTFDIPVHLRRPVHLRAFPVPSQLRLIPTDVAKLVID</sequence>
<feature type="domain" description="SaeA second Fn3-like" evidence="1">
    <location>
        <begin position="476"/>
        <end position="556"/>
    </location>
</feature>
<accession>A0A421AVT2</accession>
<dbReference type="Gene3D" id="2.60.40.10">
    <property type="entry name" value="Immunoglobulins"/>
    <property type="match status" value="2"/>
</dbReference>
<comment type="caution">
    <text evidence="2">The sequence shown here is derived from an EMBL/GenBank/DDBJ whole genome shotgun (WGS) entry which is preliminary data.</text>
</comment>
<dbReference type="OrthoDB" id="5506232at2"/>
<dbReference type="GO" id="GO:0005975">
    <property type="term" value="P:carbohydrate metabolic process"/>
    <property type="evidence" value="ECO:0007669"/>
    <property type="project" value="UniProtKB-ARBA"/>
</dbReference>
<dbReference type="Proteomes" id="UP000282454">
    <property type="component" value="Unassembled WGS sequence"/>
</dbReference>
<dbReference type="Pfam" id="PF25833">
    <property type="entry name" value="Fn3_SaeA_3rd"/>
    <property type="match status" value="1"/>
</dbReference>
<protein>
    <recommendedName>
        <fullName evidence="1">SaeA second Fn3-like domain-containing protein</fullName>
    </recommendedName>
</protein>
<dbReference type="EMBL" id="RCDD01000008">
    <property type="protein sequence ID" value="RLK54189.1"/>
    <property type="molecule type" value="Genomic_DNA"/>
</dbReference>
<proteinExistence type="predicted"/>
<evidence type="ECO:0000313" key="2">
    <source>
        <dbReference type="EMBL" id="RLK54189.1"/>
    </source>
</evidence>
<dbReference type="InterPro" id="IPR013783">
    <property type="entry name" value="Ig-like_fold"/>
</dbReference>
<dbReference type="RefSeq" id="WP_121394468.1">
    <property type="nucleotide sequence ID" value="NZ_RCDD01000008.1"/>
</dbReference>
<organism evidence="2 3">
    <name type="scientific">Actinokineospora cianjurensis</name>
    <dbReference type="NCBI Taxonomy" id="585224"/>
    <lineage>
        <taxon>Bacteria</taxon>
        <taxon>Bacillati</taxon>
        <taxon>Actinomycetota</taxon>
        <taxon>Actinomycetes</taxon>
        <taxon>Pseudonocardiales</taxon>
        <taxon>Pseudonocardiaceae</taxon>
        <taxon>Actinokineospora</taxon>
    </lineage>
</organism>
<reference evidence="2 3" key="1">
    <citation type="submission" date="2018-10" db="EMBL/GenBank/DDBJ databases">
        <title>Genomic Encyclopedia of Archaeal and Bacterial Type Strains, Phase II (KMG-II): from individual species to whole genera.</title>
        <authorList>
            <person name="Goeker M."/>
        </authorList>
    </citation>
    <scope>NUCLEOTIDE SEQUENCE [LARGE SCALE GENOMIC DNA]</scope>
    <source>
        <strain evidence="2 3">DSM 45657</strain>
    </source>
</reference>
<dbReference type="InterPro" id="IPR058692">
    <property type="entry name" value="Fn3_SaeA_2nd"/>
</dbReference>